<dbReference type="EMBL" id="CP036299">
    <property type="protein sequence ID" value="QDV29817.1"/>
    <property type="molecule type" value="Genomic_DNA"/>
</dbReference>
<proteinExistence type="predicted"/>
<evidence type="ECO:0000313" key="1">
    <source>
        <dbReference type="EMBL" id="QDV29817.1"/>
    </source>
</evidence>
<accession>A0A518GMM5</accession>
<protein>
    <submittedName>
        <fullName evidence="1">Uncharacterized protein</fullName>
    </submittedName>
</protein>
<reference evidence="1 2" key="1">
    <citation type="submission" date="2019-02" db="EMBL/GenBank/DDBJ databases">
        <title>Deep-cultivation of Planctomycetes and their phenomic and genomic characterization uncovers novel biology.</title>
        <authorList>
            <person name="Wiegand S."/>
            <person name="Jogler M."/>
            <person name="Boedeker C."/>
            <person name="Pinto D."/>
            <person name="Vollmers J."/>
            <person name="Rivas-Marin E."/>
            <person name="Kohn T."/>
            <person name="Peeters S.H."/>
            <person name="Heuer A."/>
            <person name="Rast P."/>
            <person name="Oberbeckmann S."/>
            <person name="Bunk B."/>
            <person name="Jeske O."/>
            <person name="Meyerdierks A."/>
            <person name="Storesund J.E."/>
            <person name="Kallscheuer N."/>
            <person name="Luecker S."/>
            <person name="Lage O.M."/>
            <person name="Pohl T."/>
            <person name="Merkel B.J."/>
            <person name="Hornburger P."/>
            <person name="Mueller R.-W."/>
            <person name="Bruemmer F."/>
            <person name="Labrenz M."/>
            <person name="Spormann A.M."/>
            <person name="Op den Camp H."/>
            <person name="Overmann J."/>
            <person name="Amann R."/>
            <person name="Jetten M.S.M."/>
            <person name="Mascher T."/>
            <person name="Medema M.H."/>
            <person name="Devos D.P."/>
            <person name="Kaster A.-K."/>
            <person name="Ovreas L."/>
            <person name="Rohde M."/>
            <person name="Galperin M.Y."/>
            <person name="Jogler C."/>
        </authorList>
    </citation>
    <scope>NUCLEOTIDE SEQUENCE [LARGE SCALE GENOMIC DNA]</scope>
    <source>
        <strain evidence="1 2">Spb1</strain>
    </source>
</reference>
<name>A0A518GMM5_9PLAN</name>
<dbReference type="KEGG" id="peh:Spb1_17350"/>
<sequence>MEMADSTQGAAVEEVVGLGDVLELAGESEEHCWQASSGT</sequence>
<evidence type="ECO:0000313" key="2">
    <source>
        <dbReference type="Proteomes" id="UP000315349"/>
    </source>
</evidence>
<gene>
    <name evidence="1" type="ORF">Spb1_17350</name>
</gene>
<organism evidence="1 2">
    <name type="scientific">Planctopirus ephydatiae</name>
    <dbReference type="NCBI Taxonomy" id="2528019"/>
    <lineage>
        <taxon>Bacteria</taxon>
        <taxon>Pseudomonadati</taxon>
        <taxon>Planctomycetota</taxon>
        <taxon>Planctomycetia</taxon>
        <taxon>Planctomycetales</taxon>
        <taxon>Planctomycetaceae</taxon>
        <taxon>Planctopirus</taxon>
    </lineage>
</organism>
<dbReference type="Proteomes" id="UP000315349">
    <property type="component" value="Chromosome"/>
</dbReference>
<keyword evidence="2" id="KW-1185">Reference proteome</keyword>
<dbReference type="AlphaFoldDB" id="A0A518GMM5"/>